<protein>
    <submittedName>
        <fullName evidence="2">Uncharacterized protein</fullName>
    </submittedName>
</protein>
<evidence type="ECO:0000256" key="1">
    <source>
        <dbReference type="SAM" id="MobiDB-lite"/>
    </source>
</evidence>
<feature type="compositionally biased region" description="Acidic residues" evidence="1">
    <location>
        <begin position="119"/>
        <end position="130"/>
    </location>
</feature>
<accession>A0A9P8EBC7</accession>
<reference evidence="2" key="1">
    <citation type="journal article" date="2021" name="J Fungi (Basel)">
        <title>Virulence traits and population genomics of the black yeast Aureobasidium melanogenum.</title>
        <authorList>
            <person name="Cernosa A."/>
            <person name="Sun X."/>
            <person name="Gostincar C."/>
            <person name="Fang C."/>
            <person name="Gunde-Cimerman N."/>
            <person name="Song Z."/>
        </authorList>
    </citation>
    <scope>NUCLEOTIDE SEQUENCE</scope>
    <source>
        <strain evidence="2">EXF-9911</strain>
    </source>
</reference>
<comment type="caution">
    <text evidence="2">The sequence shown here is derived from an EMBL/GenBank/DDBJ whole genome shotgun (WGS) entry which is preliminary data.</text>
</comment>
<organism evidence="2 3">
    <name type="scientific">Aureobasidium melanogenum</name>
    <name type="common">Aureobasidium pullulans var. melanogenum</name>
    <dbReference type="NCBI Taxonomy" id="46634"/>
    <lineage>
        <taxon>Eukaryota</taxon>
        <taxon>Fungi</taxon>
        <taxon>Dikarya</taxon>
        <taxon>Ascomycota</taxon>
        <taxon>Pezizomycotina</taxon>
        <taxon>Dothideomycetes</taxon>
        <taxon>Dothideomycetidae</taxon>
        <taxon>Dothideales</taxon>
        <taxon>Saccotheciaceae</taxon>
        <taxon>Aureobasidium</taxon>
    </lineage>
</organism>
<gene>
    <name evidence="2" type="ORF">KCU76_g11366</name>
</gene>
<feature type="compositionally biased region" description="Low complexity" evidence="1">
    <location>
        <begin position="1"/>
        <end position="20"/>
    </location>
</feature>
<dbReference type="Proteomes" id="UP000779574">
    <property type="component" value="Unassembled WGS sequence"/>
</dbReference>
<feature type="compositionally biased region" description="Basic and acidic residues" evidence="1">
    <location>
        <begin position="83"/>
        <end position="111"/>
    </location>
</feature>
<evidence type="ECO:0000313" key="3">
    <source>
        <dbReference type="Proteomes" id="UP000779574"/>
    </source>
</evidence>
<evidence type="ECO:0000313" key="2">
    <source>
        <dbReference type="EMBL" id="KAG9685928.1"/>
    </source>
</evidence>
<dbReference type="AlphaFoldDB" id="A0A9P8EBC7"/>
<reference evidence="2" key="2">
    <citation type="submission" date="2021-08" db="EMBL/GenBank/DDBJ databases">
        <authorList>
            <person name="Gostincar C."/>
            <person name="Sun X."/>
            <person name="Song Z."/>
            <person name="Gunde-Cimerman N."/>
        </authorList>
    </citation>
    <scope>NUCLEOTIDE SEQUENCE</scope>
    <source>
        <strain evidence="2">EXF-9911</strain>
    </source>
</reference>
<sequence>MAPSPAAGKATGGAPKTPTKLGRKPQSQTSQPPKLGQQAASGARKASAPEGAKQPETPQLPEKPEAGDVQQKAGEAAQGAQEKAGKTAEDAKSKAEGAAEEPSKVEMKDDTEAASTQAGDDEDEDDDDEGPLSKVSQAGDNAKGQLEEQAP</sequence>
<proteinExistence type="predicted"/>
<name>A0A9P8EBC7_AURME</name>
<feature type="non-terminal residue" evidence="2">
    <location>
        <position position="151"/>
    </location>
</feature>
<feature type="compositionally biased region" description="Low complexity" evidence="1">
    <location>
        <begin position="70"/>
        <end position="82"/>
    </location>
</feature>
<feature type="region of interest" description="Disordered" evidence="1">
    <location>
        <begin position="1"/>
        <end position="151"/>
    </location>
</feature>
<dbReference type="EMBL" id="JAHFXF010000543">
    <property type="protein sequence ID" value="KAG9685928.1"/>
    <property type="molecule type" value="Genomic_DNA"/>
</dbReference>